<accession>A0A846TQ24</accession>
<feature type="transmembrane region" description="Helical" evidence="1">
    <location>
        <begin position="162"/>
        <end position="183"/>
    </location>
</feature>
<organism evidence="2 3">
    <name type="scientific">Spiroplasma platyhelix PALS-1</name>
    <dbReference type="NCBI Taxonomy" id="1276218"/>
    <lineage>
        <taxon>Bacteria</taxon>
        <taxon>Bacillati</taxon>
        <taxon>Mycoplasmatota</taxon>
        <taxon>Mollicutes</taxon>
        <taxon>Entomoplasmatales</taxon>
        <taxon>Spiroplasmataceae</taxon>
        <taxon>Spiroplasma</taxon>
    </lineage>
</organism>
<protein>
    <recommendedName>
        <fullName evidence="4">Transmembrane protein</fullName>
    </recommendedName>
</protein>
<evidence type="ECO:0000313" key="2">
    <source>
        <dbReference type="EMBL" id="NKE38400.1"/>
    </source>
</evidence>
<evidence type="ECO:0000256" key="1">
    <source>
        <dbReference type="SAM" id="Phobius"/>
    </source>
</evidence>
<dbReference type="Proteomes" id="UP000584587">
    <property type="component" value="Unassembled WGS sequence"/>
</dbReference>
<gene>
    <name evidence="2" type="ORF">HER12_01330</name>
</gene>
<evidence type="ECO:0000313" key="3">
    <source>
        <dbReference type="Proteomes" id="UP000584587"/>
    </source>
</evidence>
<dbReference type="RefSeq" id="WP_168104872.1">
    <property type="nucleotide sequence ID" value="NZ_CP051215.1"/>
</dbReference>
<comment type="caution">
    <text evidence="2">The sequence shown here is derived from an EMBL/GenBank/DDBJ whole genome shotgun (WGS) entry which is preliminary data.</text>
</comment>
<keyword evidence="1" id="KW-0812">Transmembrane</keyword>
<dbReference type="EMBL" id="JAAVVK010000001">
    <property type="protein sequence ID" value="NKE38400.1"/>
    <property type="molecule type" value="Genomic_DNA"/>
</dbReference>
<name>A0A846TQ24_9MOLU</name>
<feature type="transmembrane region" description="Helical" evidence="1">
    <location>
        <begin position="195"/>
        <end position="218"/>
    </location>
</feature>
<dbReference type="AlphaFoldDB" id="A0A846TQ24"/>
<keyword evidence="1" id="KW-1133">Transmembrane helix</keyword>
<proteinExistence type="predicted"/>
<sequence>MAKKRKKHIKKSRKKEIKKSKRKLIKKPIIKKLHLKRKNININANILLNKWIWISLGAAFLVSVAMFITFFMLKNKGQITLTYTVLTIIALIPFVIFILYWGAIAIAFRLIFKAITKDIERDAVFPIVTSFLIQEPEISVKKYMEKGNLNKIKRYKTAASKLLLYTIIIVVLFIVFNFIFVGLTQLNVIAVSTSWLYLFGLLSNVISLVLSAVFGFMVSNIINAPAKFEEKYQGIKTKLYNFKVFLNVNEIKKVDSQKLKYRFIDFLPLYFYQSLLISEIKEEQYIQELENWKYYLTLSSYLNQFSWLLFLHYAINKDEQLKLIKKSKYMTKLANQIQKVHKILFHTTNEYIYFNNDYNAKELETEYNQLINIVIRYQNRFALRMITASLQKNGLKIAETISENKDENIIDERDVDINFFQLNYLEYLFSIIFTTDKDAKSKEHFKY</sequence>
<evidence type="ECO:0008006" key="4">
    <source>
        <dbReference type="Google" id="ProtNLM"/>
    </source>
</evidence>
<feature type="transmembrane region" description="Helical" evidence="1">
    <location>
        <begin position="51"/>
        <end position="73"/>
    </location>
</feature>
<keyword evidence="1" id="KW-0472">Membrane</keyword>
<keyword evidence="3" id="KW-1185">Reference proteome</keyword>
<feature type="transmembrane region" description="Helical" evidence="1">
    <location>
        <begin position="85"/>
        <end position="112"/>
    </location>
</feature>
<reference evidence="2 3" key="1">
    <citation type="submission" date="2020-04" db="EMBL/GenBank/DDBJ databases">
        <title>Complete genome sequence of Spiroplasma platyhelix ATCC 51748, an insect isolate.</title>
        <authorList>
            <person name="Green E.A."/>
            <person name="Klassen J.L."/>
        </authorList>
    </citation>
    <scope>NUCLEOTIDE SEQUENCE [LARGE SCALE GENOMIC DNA]</scope>
    <source>
        <strain evidence="2 3">PALS-1</strain>
    </source>
</reference>